<dbReference type="HOGENOM" id="CLU_1940407_0_0_1"/>
<organism evidence="2 3">
    <name type="scientific">Helobdella robusta</name>
    <name type="common">Californian leech</name>
    <dbReference type="NCBI Taxonomy" id="6412"/>
    <lineage>
        <taxon>Eukaryota</taxon>
        <taxon>Metazoa</taxon>
        <taxon>Spiralia</taxon>
        <taxon>Lophotrochozoa</taxon>
        <taxon>Annelida</taxon>
        <taxon>Clitellata</taxon>
        <taxon>Hirudinea</taxon>
        <taxon>Rhynchobdellida</taxon>
        <taxon>Glossiphoniidae</taxon>
        <taxon>Helobdella</taxon>
    </lineage>
</organism>
<reference evidence="2" key="3">
    <citation type="submission" date="2015-06" db="UniProtKB">
        <authorList>
            <consortium name="EnsemblMetazoa"/>
        </authorList>
    </citation>
    <scope>IDENTIFICATION</scope>
</reference>
<evidence type="ECO:0000313" key="1">
    <source>
        <dbReference type="EMBL" id="ESN89979.1"/>
    </source>
</evidence>
<dbReference type="AlphaFoldDB" id="T1FJ22"/>
<keyword evidence="3" id="KW-1185">Reference proteome</keyword>
<name>T1FJ22_HELRO</name>
<evidence type="ECO:0000313" key="3">
    <source>
        <dbReference type="Proteomes" id="UP000015101"/>
    </source>
</evidence>
<gene>
    <name evidence="2" type="primary">20208821</name>
    <name evidence="1" type="ORF">HELRODRAFT_182989</name>
</gene>
<dbReference type="EnsemblMetazoa" id="HelroT182989">
    <property type="protein sequence ID" value="HelroP182989"/>
    <property type="gene ID" value="HelroG182989"/>
</dbReference>
<dbReference type="EMBL" id="AMQM01008513">
    <property type="status" value="NOT_ANNOTATED_CDS"/>
    <property type="molecule type" value="Genomic_DNA"/>
</dbReference>
<dbReference type="EMBL" id="KB097788">
    <property type="protein sequence ID" value="ESN89979.1"/>
    <property type="molecule type" value="Genomic_DNA"/>
</dbReference>
<reference evidence="3" key="1">
    <citation type="submission" date="2012-12" db="EMBL/GenBank/DDBJ databases">
        <authorList>
            <person name="Hellsten U."/>
            <person name="Grimwood J."/>
            <person name="Chapman J.A."/>
            <person name="Shapiro H."/>
            <person name="Aerts A."/>
            <person name="Otillar R.P."/>
            <person name="Terry A.Y."/>
            <person name="Boore J.L."/>
            <person name="Simakov O."/>
            <person name="Marletaz F."/>
            <person name="Cho S.-J."/>
            <person name="Edsinger-Gonzales E."/>
            <person name="Havlak P."/>
            <person name="Kuo D.-H."/>
            <person name="Larsson T."/>
            <person name="Lv J."/>
            <person name="Arendt D."/>
            <person name="Savage R."/>
            <person name="Osoegawa K."/>
            <person name="de Jong P."/>
            <person name="Lindberg D.R."/>
            <person name="Seaver E.C."/>
            <person name="Weisblat D.A."/>
            <person name="Putnam N.H."/>
            <person name="Grigoriev I.V."/>
            <person name="Rokhsar D.S."/>
        </authorList>
    </citation>
    <scope>NUCLEOTIDE SEQUENCE</scope>
</reference>
<dbReference type="CTD" id="20208821"/>
<reference evidence="1 3" key="2">
    <citation type="journal article" date="2013" name="Nature">
        <title>Insights into bilaterian evolution from three spiralian genomes.</title>
        <authorList>
            <person name="Simakov O."/>
            <person name="Marletaz F."/>
            <person name="Cho S.J."/>
            <person name="Edsinger-Gonzales E."/>
            <person name="Havlak P."/>
            <person name="Hellsten U."/>
            <person name="Kuo D.H."/>
            <person name="Larsson T."/>
            <person name="Lv J."/>
            <person name="Arendt D."/>
            <person name="Savage R."/>
            <person name="Osoegawa K."/>
            <person name="de Jong P."/>
            <person name="Grimwood J."/>
            <person name="Chapman J.A."/>
            <person name="Shapiro H."/>
            <person name="Aerts A."/>
            <person name="Otillar R.P."/>
            <person name="Terry A.Y."/>
            <person name="Boore J.L."/>
            <person name="Grigoriev I.V."/>
            <person name="Lindberg D.R."/>
            <person name="Seaver E.C."/>
            <person name="Weisblat D.A."/>
            <person name="Putnam N.H."/>
            <person name="Rokhsar D.S."/>
        </authorList>
    </citation>
    <scope>NUCLEOTIDE SEQUENCE</scope>
</reference>
<dbReference type="InParanoid" id="T1FJ22"/>
<accession>T1FJ22</accession>
<evidence type="ECO:0000313" key="2">
    <source>
        <dbReference type="EnsemblMetazoa" id="HelroP182989"/>
    </source>
</evidence>
<protein>
    <submittedName>
        <fullName evidence="1 2">Uncharacterized protein</fullName>
    </submittedName>
</protein>
<proteinExistence type="predicted"/>
<sequence>MAPATTTISTYMYRNFIKEQFSNCRQVEVIYENQFDSAIIANAEKKLNATVFKPLAECIPKVVKCVYLCRLTSGCSKAFIGSSGNCRLLATPNSNSDSVTNNPNYYFQRLVSIAFERGHHVLQQTRHLTV</sequence>
<dbReference type="Proteomes" id="UP000015101">
    <property type="component" value="Unassembled WGS sequence"/>
</dbReference>
<dbReference type="RefSeq" id="XP_009031955.1">
    <property type="nucleotide sequence ID" value="XM_009033707.1"/>
</dbReference>
<dbReference type="GeneID" id="20208821"/>
<dbReference type="KEGG" id="hro:HELRODRAFT_182989"/>